<organism evidence="11 12">
    <name type="scientific">ssRNA phage SRR7976325_17</name>
    <dbReference type="NCBI Taxonomy" id="2786704"/>
    <lineage>
        <taxon>Viruses</taxon>
        <taxon>Riboviria</taxon>
        <taxon>Orthornavirae</taxon>
        <taxon>Lenarviricota</taxon>
        <taxon>Leviviricetes</taxon>
        <taxon>Norzivirales</taxon>
        <taxon>Fiersviridae</taxon>
        <taxon>Fagihyuvirus</taxon>
        <taxon>Fagihyuvirus caenivicinum</taxon>
    </lineage>
</organism>
<comment type="cofactor">
    <cofactor evidence="9">
        <name>Mg(2+)</name>
        <dbReference type="ChEBI" id="CHEBI:18420"/>
    </cofactor>
    <text evidence="9">Binds 2 Mg(2+) per subunit.</text>
</comment>
<dbReference type="GO" id="GO:0046872">
    <property type="term" value="F:metal ion binding"/>
    <property type="evidence" value="ECO:0007669"/>
    <property type="project" value="UniProtKB-KW"/>
</dbReference>
<dbReference type="Proteomes" id="UP000683168">
    <property type="component" value="Segment"/>
</dbReference>
<accession>A0A8S5L1H4</accession>
<evidence type="ECO:0000256" key="7">
    <source>
        <dbReference type="ARBA" id="ARBA00030248"/>
    </source>
</evidence>
<dbReference type="InterPro" id="IPR005093">
    <property type="entry name" value="RNArep_beta"/>
</dbReference>
<keyword evidence="3" id="KW-0808">Transferase</keyword>
<evidence type="ECO:0000256" key="6">
    <source>
        <dbReference type="ARBA" id="ARBA00022953"/>
    </source>
</evidence>
<evidence type="ECO:0000256" key="9">
    <source>
        <dbReference type="PIRSR" id="PIRSR605093-1"/>
    </source>
</evidence>
<dbReference type="GeneID" id="80398316"/>
<sequence>MTVKHGSVDLFKVECKLVSTICEDVDTPRSLAIFLLIRHQEWSQLAHIAISPANYRECDVDQFRFDYLVSSLLKKNPRLPTGIDRAAVAVSKFREAERMCALSNERLWDFQSGSWHSAPDDDVACVISHARSFIDRILGKLTPKKLAFCEEHMRFGPGATTSLSRKVSQGLKYSKRQLDATPRVADFFVHCLPPLWRGASGPDLALRESSKLTTVPKDSRTDRCICIEPDMNIYVQLGIGALLRKRLRAFGLDLSTQSHNQNAARRAQKCGLTTMDLSSASDTICREAVWALLPVPWVELLLYARVDSTVFNGELIELEKWSSMGNGYTFELETLLFYGVLLGACEASNVWHEEVLAYGDDLIMPSEITDVVTRTLNFLGFSVNREKTFGEGLFYESCGTDFFCGDDVRPFFLRSTDVTFEESMYQYANLARRYSSRIYGGFGCDARLRKLWNGCYRSVSEDRRFHIPDGTGDGGFVADLDFASRQSTVTKARAGWQGWRFKYLHRGGRLSGSDPVGCYVNGVRTCSTDFSRGREAQRSDTRTLTKTGYSNEWPNLGPWIT</sequence>
<dbReference type="EC" id="2.7.7.48" evidence="1"/>
<dbReference type="KEGG" id="vg:80398316"/>
<dbReference type="InterPro" id="IPR043502">
    <property type="entry name" value="DNA/RNA_pol_sf"/>
</dbReference>
<keyword evidence="4" id="KW-0548">Nucleotidyltransferase</keyword>
<evidence type="ECO:0000256" key="3">
    <source>
        <dbReference type="ARBA" id="ARBA00022679"/>
    </source>
</evidence>
<keyword evidence="2 11" id="KW-0696">RNA-directed RNA polymerase</keyword>
<dbReference type="SUPFAM" id="SSF56672">
    <property type="entry name" value="DNA/RNA polymerases"/>
    <property type="match status" value="1"/>
</dbReference>
<evidence type="ECO:0000256" key="1">
    <source>
        <dbReference type="ARBA" id="ARBA00012494"/>
    </source>
</evidence>
<evidence type="ECO:0000259" key="10">
    <source>
        <dbReference type="PROSITE" id="PS50522"/>
    </source>
</evidence>
<proteinExistence type="predicted"/>
<dbReference type="GO" id="GO:0039694">
    <property type="term" value="P:viral RNA genome replication"/>
    <property type="evidence" value="ECO:0007669"/>
    <property type="project" value="InterPro"/>
</dbReference>
<name>A0A8S5L1H4_9VIRU</name>
<evidence type="ECO:0000256" key="5">
    <source>
        <dbReference type="ARBA" id="ARBA00022741"/>
    </source>
</evidence>
<keyword evidence="9" id="KW-0479">Metal-binding</keyword>
<dbReference type="GO" id="GO:0000166">
    <property type="term" value="F:nucleotide binding"/>
    <property type="evidence" value="ECO:0007669"/>
    <property type="project" value="UniProtKB-KW"/>
</dbReference>
<dbReference type="Pfam" id="PF03431">
    <property type="entry name" value="RNA_replicase_B"/>
    <property type="match status" value="1"/>
</dbReference>
<evidence type="ECO:0000256" key="2">
    <source>
        <dbReference type="ARBA" id="ARBA00022484"/>
    </source>
</evidence>
<keyword evidence="6" id="KW-0693">Viral RNA replication</keyword>
<gene>
    <name evidence="11" type="primary">SRR7976325_17_3</name>
</gene>
<dbReference type="InterPro" id="IPR007096">
    <property type="entry name" value="RNA-dir_Rpol_cat_phage"/>
</dbReference>
<keyword evidence="5" id="KW-0547">Nucleotide-binding</keyword>
<evidence type="ECO:0000256" key="8">
    <source>
        <dbReference type="ARBA" id="ARBA00048744"/>
    </source>
</evidence>
<dbReference type="GO" id="GO:0003968">
    <property type="term" value="F:RNA-directed RNA polymerase activity"/>
    <property type="evidence" value="ECO:0007669"/>
    <property type="project" value="UniProtKB-KW"/>
</dbReference>
<feature type="binding site" evidence="9">
    <location>
        <position position="276"/>
    </location>
    <ligand>
        <name>Mg(2+)</name>
        <dbReference type="ChEBI" id="CHEBI:18420"/>
        <label>2</label>
    </ligand>
</feature>
<keyword evidence="12" id="KW-1185">Reference proteome</keyword>
<dbReference type="PROSITE" id="PS50522">
    <property type="entry name" value="RDRP_PHAGE"/>
    <property type="match status" value="1"/>
</dbReference>
<dbReference type="RefSeq" id="YP_010769333.1">
    <property type="nucleotide sequence ID" value="NC_073942.1"/>
</dbReference>
<keyword evidence="9" id="KW-0460">Magnesium</keyword>
<feature type="binding site" evidence="9">
    <location>
        <position position="361"/>
    </location>
    <ligand>
        <name>Mg(2+)</name>
        <dbReference type="ChEBI" id="CHEBI:18420"/>
        <label>2</label>
    </ligand>
</feature>
<feature type="binding site" evidence="9">
    <location>
        <position position="360"/>
    </location>
    <ligand>
        <name>Mg(2+)</name>
        <dbReference type="ChEBI" id="CHEBI:18420"/>
        <label>2</label>
    </ligand>
</feature>
<feature type="domain" description="RdRp catalytic" evidence="10">
    <location>
        <begin position="261"/>
        <end position="392"/>
    </location>
</feature>
<evidence type="ECO:0000256" key="4">
    <source>
        <dbReference type="ARBA" id="ARBA00022695"/>
    </source>
</evidence>
<reference evidence="11" key="1">
    <citation type="submission" date="2020-09" db="EMBL/GenBank/DDBJ databases">
        <title>Leviviricetes taxonomy.</title>
        <authorList>
            <person name="Stockdale S.R."/>
            <person name="Callanan J."/>
            <person name="Adriaenssens E.M."/>
            <person name="Kuhn J.H."/>
            <person name="Rumnieks J."/>
            <person name="Shkoporov A."/>
            <person name="Draper L.A."/>
            <person name="Ross P."/>
            <person name="Hill C."/>
        </authorList>
    </citation>
    <scope>NUCLEOTIDE SEQUENCE</scope>
</reference>
<evidence type="ECO:0000313" key="11">
    <source>
        <dbReference type="EMBL" id="DAD51205.1"/>
    </source>
</evidence>
<dbReference type="EMBL" id="BK013752">
    <property type="protein sequence ID" value="DAD51205.1"/>
    <property type="molecule type" value="Genomic_RNA"/>
</dbReference>
<protein>
    <recommendedName>
        <fullName evidence="1">RNA-directed RNA polymerase</fullName>
        <ecNumber evidence="1">2.7.7.48</ecNumber>
    </recommendedName>
    <alternativeName>
        <fullName evidence="7">RNA replicase beta chain</fullName>
    </alternativeName>
</protein>
<evidence type="ECO:0000313" key="12">
    <source>
        <dbReference type="Proteomes" id="UP000683168"/>
    </source>
</evidence>
<comment type="catalytic activity">
    <reaction evidence="8">
        <text>RNA(n) + a ribonucleoside 5'-triphosphate = RNA(n+1) + diphosphate</text>
        <dbReference type="Rhea" id="RHEA:21248"/>
        <dbReference type="Rhea" id="RHEA-COMP:14527"/>
        <dbReference type="Rhea" id="RHEA-COMP:17342"/>
        <dbReference type="ChEBI" id="CHEBI:33019"/>
        <dbReference type="ChEBI" id="CHEBI:61557"/>
        <dbReference type="ChEBI" id="CHEBI:140395"/>
        <dbReference type="EC" id="2.7.7.48"/>
    </reaction>
</comment>